<protein>
    <recommendedName>
        <fullName evidence="1">Glycosyltransferase 2-like domain-containing protein</fullName>
    </recommendedName>
</protein>
<sequence>MKVSFIIINYNSSHHTLACVESVREQSKSVNYEIIVVDNGSSIQDYQKLSALTVVSELKIVRSDRNLGFSGGHLFGLNAVDPDSYYYFFLNNDCLLLDDLCSRLSSYMNDHPDVGLCTGQMIRPGGDQEPSFTYFPTVGSKLLGHAIVRWFNPAAYPKRQKIYNEPVQVPVITGSALFTRAKAFLEVGGFDPSYFLYCEEEDLCLRLRQANWKVMLVPDVKFLHIGGGSTESSPTAEKEYYISLFRYFRKHTSRPVQLTMRLFYTLKIARRYLRNSRNARLAWFILRGAPESESLRHRFA</sequence>
<dbReference type="RefSeq" id="WP_071505931.1">
    <property type="nucleotide sequence ID" value="NZ_MORL01000023.1"/>
</dbReference>
<dbReference type="InterPro" id="IPR029044">
    <property type="entry name" value="Nucleotide-diphossugar_trans"/>
</dbReference>
<dbReference type="OrthoDB" id="9771846at2"/>
<evidence type="ECO:0000313" key="2">
    <source>
        <dbReference type="EMBL" id="OIN56405.1"/>
    </source>
</evidence>
<reference evidence="2 3" key="1">
    <citation type="submission" date="2016-10" db="EMBL/GenBank/DDBJ databases">
        <title>Arsenicibacter rosenii gen. nov., sp. nov., an efficient arsenic-methylating bacterium isolated from an arsenic-contaminated paddy soil.</title>
        <authorList>
            <person name="Huang K."/>
        </authorList>
    </citation>
    <scope>NUCLEOTIDE SEQUENCE [LARGE SCALE GENOMIC DNA]</scope>
    <source>
        <strain evidence="2 3">SM-1</strain>
    </source>
</reference>
<dbReference type="Proteomes" id="UP000181790">
    <property type="component" value="Unassembled WGS sequence"/>
</dbReference>
<dbReference type="Gene3D" id="3.90.550.10">
    <property type="entry name" value="Spore Coat Polysaccharide Biosynthesis Protein SpsA, Chain A"/>
    <property type="match status" value="1"/>
</dbReference>
<dbReference type="EMBL" id="MORL01000023">
    <property type="protein sequence ID" value="OIN56405.1"/>
    <property type="molecule type" value="Genomic_DNA"/>
</dbReference>
<dbReference type="CDD" id="cd04186">
    <property type="entry name" value="GT_2_like_c"/>
    <property type="match status" value="1"/>
</dbReference>
<dbReference type="InterPro" id="IPR001173">
    <property type="entry name" value="Glyco_trans_2-like"/>
</dbReference>
<keyword evidence="3" id="KW-1185">Reference proteome</keyword>
<accession>A0A1S2VDP5</accession>
<proteinExistence type="predicted"/>
<feature type="domain" description="Glycosyltransferase 2-like" evidence="1">
    <location>
        <begin position="4"/>
        <end position="180"/>
    </location>
</feature>
<organism evidence="2 3">
    <name type="scientific">Arsenicibacter rosenii</name>
    <dbReference type="NCBI Taxonomy" id="1750698"/>
    <lineage>
        <taxon>Bacteria</taxon>
        <taxon>Pseudomonadati</taxon>
        <taxon>Bacteroidota</taxon>
        <taxon>Cytophagia</taxon>
        <taxon>Cytophagales</taxon>
        <taxon>Spirosomataceae</taxon>
        <taxon>Arsenicibacter</taxon>
    </lineage>
</organism>
<dbReference type="Pfam" id="PF00535">
    <property type="entry name" value="Glycos_transf_2"/>
    <property type="match status" value="1"/>
</dbReference>
<dbReference type="AlphaFoldDB" id="A0A1S2VDP5"/>
<dbReference type="PANTHER" id="PTHR43179:SF7">
    <property type="entry name" value="RHAMNOSYLTRANSFERASE WBBL"/>
    <property type="match status" value="1"/>
</dbReference>
<dbReference type="PANTHER" id="PTHR43179">
    <property type="entry name" value="RHAMNOSYLTRANSFERASE WBBL"/>
    <property type="match status" value="1"/>
</dbReference>
<evidence type="ECO:0000259" key="1">
    <source>
        <dbReference type="Pfam" id="PF00535"/>
    </source>
</evidence>
<evidence type="ECO:0000313" key="3">
    <source>
        <dbReference type="Proteomes" id="UP000181790"/>
    </source>
</evidence>
<name>A0A1S2VDP5_9BACT</name>
<comment type="caution">
    <text evidence="2">The sequence shown here is derived from an EMBL/GenBank/DDBJ whole genome shotgun (WGS) entry which is preliminary data.</text>
</comment>
<gene>
    <name evidence="2" type="ORF">BLX24_24840</name>
</gene>
<dbReference type="SUPFAM" id="SSF53448">
    <property type="entry name" value="Nucleotide-diphospho-sugar transferases"/>
    <property type="match status" value="1"/>
</dbReference>